<protein>
    <submittedName>
        <fullName evidence="1">Uncharacterized protein</fullName>
    </submittedName>
</protein>
<sequence>MPDILWGVSSDDFREPWFRLQPEQALTFEREAEKEIAPGHVLHGIALSATAKCEGCDDVVFRASDGTFAIIHLTWTLKPERPPWPQTTRRGSFIAVETAMDQHAH</sequence>
<reference evidence="1 2" key="1">
    <citation type="journal article" date="2015" name="Stand. Genomic Sci.">
        <title>Genomic Encyclopedia of Bacterial and Archaeal Type Strains, Phase III: the genomes of soil and plant-associated and newly described type strains.</title>
        <authorList>
            <person name="Whitman W.B."/>
            <person name="Woyke T."/>
            <person name="Klenk H.P."/>
            <person name="Zhou Y."/>
            <person name="Lilburn T.G."/>
            <person name="Beck B.J."/>
            <person name="De Vos P."/>
            <person name="Vandamme P."/>
            <person name="Eisen J.A."/>
            <person name="Garrity G."/>
            <person name="Hugenholtz P."/>
            <person name="Kyrpides N.C."/>
        </authorList>
    </citation>
    <scope>NUCLEOTIDE SEQUENCE [LARGE SCALE GENOMIC DNA]</scope>
    <source>
        <strain evidence="1 2">VKM Ac-2538</strain>
    </source>
</reference>
<keyword evidence="2" id="KW-1185">Reference proteome</keyword>
<dbReference type="RefSeq" id="WP_132197818.1">
    <property type="nucleotide sequence ID" value="NZ_SLWM01000059.1"/>
</dbReference>
<dbReference type="Proteomes" id="UP000295818">
    <property type="component" value="Unassembled WGS sequence"/>
</dbReference>
<organism evidence="1 2">
    <name type="scientific">Kribbella orskensis</name>
    <dbReference type="NCBI Taxonomy" id="2512216"/>
    <lineage>
        <taxon>Bacteria</taxon>
        <taxon>Bacillati</taxon>
        <taxon>Actinomycetota</taxon>
        <taxon>Actinomycetes</taxon>
        <taxon>Propionibacteriales</taxon>
        <taxon>Kribbellaceae</taxon>
        <taxon>Kribbella</taxon>
    </lineage>
</organism>
<dbReference type="EMBL" id="SLWM01000059">
    <property type="protein sequence ID" value="TCO07368.1"/>
    <property type="molecule type" value="Genomic_DNA"/>
</dbReference>
<accession>A0ABY2B698</accession>
<proteinExistence type="predicted"/>
<evidence type="ECO:0000313" key="2">
    <source>
        <dbReference type="Proteomes" id="UP000295818"/>
    </source>
</evidence>
<gene>
    <name evidence="1" type="ORF">EV644_1593</name>
</gene>
<name>A0ABY2B698_9ACTN</name>
<evidence type="ECO:0000313" key="1">
    <source>
        <dbReference type="EMBL" id="TCO07368.1"/>
    </source>
</evidence>
<comment type="caution">
    <text evidence="1">The sequence shown here is derived from an EMBL/GenBank/DDBJ whole genome shotgun (WGS) entry which is preliminary data.</text>
</comment>